<proteinExistence type="predicted"/>
<dbReference type="OrthoDB" id="3298491at2"/>
<sequence>MRTDLPMSGRAFLAGQKRIAIAPAARWVHAESMARKSLRCWLGWHKWVSKSNEDGTRYIGCARCPKQTDDPGPWGPIPG</sequence>
<keyword evidence="2" id="KW-1185">Reference proteome</keyword>
<comment type="caution">
    <text evidence="1">The sequence shown here is derived from an EMBL/GenBank/DDBJ whole genome shotgun (WGS) entry which is preliminary data.</text>
</comment>
<evidence type="ECO:0000313" key="1">
    <source>
        <dbReference type="EMBL" id="TDD67842.1"/>
    </source>
</evidence>
<dbReference type="AlphaFoldDB" id="A0A4R5ADB8"/>
<dbReference type="Proteomes" id="UP000295217">
    <property type="component" value="Unassembled WGS sequence"/>
</dbReference>
<accession>A0A4R5ADB8</accession>
<dbReference type="EMBL" id="SMLB01000025">
    <property type="protein sequence ID" value="TDD67842.1"/>
    <property type="molecule type" value="Genomic_DNA"/>
</dbReference>
<gene>
    <name evidence="1" type="ORF">E1262_17665</name>
</gene>
<name>A0A4R5ADB8_9ACTN</name>
<protein>
    <submittedName>
        <fullName evidence="1">Uncharacterized protein</fullName>
    </submittedName>
</protein>
<organism evidence="1 2">
    <name type="scientific">Jiangella aurantiaca</name>
    <dbReference type="NCBI Taxonomy" id="2530373"/>
    <lineage>
        <taxon>Bacteria</taxon>
        <taxon>Bacillati</taxon>
        <taxon>Actinomycetota</taxon>
        <taxon>Actinomycetes</taxon>
        <taxon>Jiangellales</taxon>
        <taxon>Jiangellaceae</taxon>
        <taxon>Jiangella</taxon>
    </lineage>
</organism>
<evidence type="ECO:0000313" key="2">
    <source>
        <dbReference type="Proteomes" id="UP000295217"/>
    </source>
</evidence>
<reference evidence="1 2" key="1">
    <citation type="submission" date="2019-02" db="EMBL/GenBank/DDBJ databases">
        <title>Draft genome sequences of novel Actinobacteria.</title>
        <authorList>
            <person name="Sahin N."/>
            <person name="Ay H."/>
            <person name="Saygin H."/>
        </authorList>
    </citation>
    <scope>NUCLEOTIDE SEQUENCE [LARGE SCALE GENOMIC DNA]</scope>
    <source>
        <strain evidence="1 2">8K307</strain>
    </source>
</reference>